<evidence type="ECO:0000313" key="7">
    <source>
        <dbReference type="EMBL" id="CEM63227.1"/>
    </source>
</evidence>
<dbReference type="PANTHER" id="PTHR33507">
    <property type="entry name" value="INNER MEMBRANE PROTEIN YBBJ"/>
    <property type="match status" value="1"/>
</dbReference>
<evidence type="ECO:0000256" key="3">
    <source>
        <dbReference type="ARBA" id="ARBA00022989"/>
    </source>
</evidence>
<evidence type="ECO:0000313" key="8">
    <source>
        <dbReference type="Proteomes" id="UP000042527"/>
    </source>
</evidence>
<dbReference type="Proteomes" id="UP000042527">
    <property type="component" value="Unassembled WGS sequence"/>
</dbReference>
<feature type="transmembrane region" description="Helical" evidence="5">
    <location>
        <begin position="6"/>
        <end position="30"/>
    </location>
</feature>
<organism evidence="7 8">
    <name type="scientific">Treponema phagedenis</name>
    <dbReference type="NCBI Taxonomy" id="162"/>
    <lineage>
        <taxon>Bacteria</taxon>
        <taxon>Pseudomonadati</taxon>
        <taxon>Spirochaetota</taxon>
        <taxon>Spirochaetia</taxon>
        <taxon>Spirochaetales</taxon>
        <taxon>Treponemataceae</taxon>
        <taxon>Treponema</taxon>
    </lineage>
</organism>
<feature type="domain" description="NfeD-like C-terminal" evidence="6">
    <location>
        <begin position="106"/>
        <end position="155"/>
    </location>
</feature>
<gene>
    <name evidence="7" type="ORF">TPHV1_70090</name>
</gene>
<dbReference type="AlphaFoldDB" id="A0A0B7GZZ3"/>
<keyword evidence="8" id="KW-1185">Reference proteome</keyword>
<dbReference type="PANTHER" id="PTHR33507:SF3">
    <property type="entry name" value="INNER MEMBRANE PROTEIN YBBJ"/>
    <property type="match status" value="1"/>
</dbReference>
<comment type="subcellular location">
    <subcellularLocation>
        <location evidence="1">Membrane</location>
        <topology evidence="1">Multi-pass membrane protein</topology>
    </subcellularLocation>
</comment>
<dbReference type="Pfam" id="PF01957">
    <property type="entry name" value="NfeD"/>
    <property type="match status" value="1"/>
</dbReference>
<dbReference type="EMBL" id="CDNC01000049">
    <property type="protein sequence ID" value="CEM63227.1"/>
    <property type="molecule type" value="Genomic_DNA"/>
</dbReference>
<name>A0A0B7GZZ3_TREPH</name>
<evidence type="ECO:0000256" key="5">
    <source>
        <dbReference type="SAM" id="Phobius"/>
    </source>
</evidence>
<dbReference type="InterPro" id="IPR052165">
    <property type="entry name" value="Membrane_assoc_protease"/>
</dbReference>
<dbReference type="GO" id="GO:0005886">
    <property type="term" value="C:plasma membrane"/>
    <property type="evidence" value="ECO:0007669"/>
    <property type="project" value="TreeGrafter"/>
</dbReference>
<dbReference type="OrthoDB" id="338089at2"/>
<feature type="transmembrane region" description="Helical" evidence="5">
    <location>
        <begin position="61"/>
        <end position="80"/>
    </location>
</feature>
<keyword evidence="3 5" id="KW-1133">Transmembrane helix</keyword>
<dbReference type="Gene3D" id="2.40.50.140">
    <property type="entry name" value="Nucleic acid-binding proteins"/>
    <property type="match status" value="1"/>
</dbReference>
<protein>
    <submittedName>
        <fullName evidence="7">Nodulation efficiency protein D</fullName>
    </submittedName>
</protein>
<evidence type="ECO:0000259" key="6">
    <source>
        <dbReference type="Pfam" id="PF01957"/>
    </source>
</evidence>
<keyword evidence="2 5" id="KW-0812">Transmembrane</keyword>
<evidence type="ECO:0000256" key="1">
    <source>
        <dbReference type="ARBA" id="ARBA00004141"/>
    </source>
</evidence>
<keyword evidence="4 5" id="KW-0472">Membrane</keyword>
<sequence>MLLCIIFFDFGQVLMEWYIWLIIGIACIGLELVIPGLVIIFFGFGAVGVGLLTFIPFVDHYLWVQIFLFIIFSFSSLFFLRKRFTGVFTGTVFGEDIKKDAANEFAEVIEEITPHKEGRIKYAGTTWNARSLSEELIPPGTSVRVLRREGMTYVVDV</sequence>
<dbReference type="RefSeq" id="WP_002699456.1">
    <property type="nucleotide sequence ID" value="NZ_CP031394.1"/>
</dbReference>
<dbReference type="InterPro" id="IPR012340">
    <property type="entry name" value="NA-bd_OB-fold"/>
</dbReference>
<evidence type="ECO:0000256" key="4">
    <source>
        <dbReference type="ARBA" id="ARBA00023136"/>
    </source>
</evidence>
<dbReference type="InterPro" id="IPR002810">
    <property type="entry name" value="NfeD-like_C"/>
</dbReference>
<accession>A0A0B7GZZ3</accession>
<proteinExistence type="predicted"/>
<evidence type="ECO:0000256" key="2">
    <source>
        <dbReference type="ARBA" id="ARBA00022692"/>
    </source>
</evidence>
<feature type="transmembrane region" description="Helical" evidence="5">
    <location>
        <begin position="37"/>
        <end position="55"/>
    </location>
</feature>
<reference evidence="8" key="1">
    <citation type="submission" date="2015-01" db="EMBL/GenBank/DDBJ databases">
        <authorList>
            <person name="Manzoor Shahid"/>
            <person name="Zubair Saima"/>
        </authorList>
    </citation>
    <scope>NUCLEOTIDE SEQUENCE [LARGE SCALE GENOMIC DNA]</scope>
    <source>
        <strain evidence="8">V1</strain>
    </source>
</reference>